<feature type="transmembrane region" description="Helical" evidence="1">
    <location>
        <begin position="154"/>
        <end position="177"/>
    </location>
</feature>
<name>A0A7J6HJS5_CANSA</name>
<evidence type="ECO:0000313" key="2">
    <source>
        <dbReference type="EMBL" id="KAF4395512.1"/>
    </source>
</evidence>
<feature type="transmembrane region" description="Helical" evidence="1">
    <location>
        <begin position="277"/>
        <end position="302"/>
    </location>
</feature>
<keyword evidence="1" id="KW-0812">Transmembrane</keyword>
<accession>A0A7J6HJS5</accession>
<sequence>MENGERLMDDQVELEAIDVLKKAFKILAKNTNFIILTILTSLPFWSFLVYYETTLQDFITQTSDILEQRPEYTFWEWPIPFDIVDLLDKNFWYELIKLCFLYLVPLHLLELITVIVIVDFSSKIYTKDTQSLTLKNMVQQPFCGAKLKGSLVTLIYVVFFSTCNLLGLIWLVTIYYCTMLGNPLYDVLSGLVFGTVFVLLLGKYLEWNAMWSMSVVISILEEFYGLEAIALSVYFSKGNESRGFVLMLVFFVLGQCLRLSWFLFYDSYGIEQSELSIVPQICLVFFCLGNVLKWVSCVVYYFDCKNRILVKKKEETSSTAFKGKSLKGNLSTLIYVVFNSSCSLIGLIWLIVIYLLLLKKYEPKILYLLHVLVVLKSYLKLTSRWNMSLVISILEGIYGFRTCFSVDFLHLVSKFEVDFILFWNITWIVLQISLFFFGNVLKWIATLQAPSIFMTVKPKFQRRKKIL</sequence>
<evidence type="ECO:0008006" key="4">
    <source>
        <dbReference type="Google" id="ProtNLM"/>
    </source>
</evidence>
<feature type="transmembrane region" description="Helical" evidence="1">
    <location>
        <begin position="99"/>
        <end position="118"/>
    </location>
</feature>
<feature type="transmembrane region" description="Helical" evidence="1">
    <location>
        <begin position="211"/>
        <end position="235"/>
    </location>
</feature>
<keyword evidence="3" id="KW-1185">Reference proteome</keyword>
<proteinExistence type="predicted"/>
<organism evidence="2 3">
    <name type="scientific">Cannabis sativa</name>
    <name type="common">Hemp</name>
    <name type="synonym">Marijuana</name>
    <dbReference type="NCBI Taxonomy" id="3483"/>
    <lineage>
        <taxon>Eukaryota</taxon>
        <taxon>Viridiplantae</taxon>
        <taxon>Streptophyta</taxon>
        <taxon>Embryophyta</taxon>
        <taxon>Tracheophyta</taxon>
        <taxon>Spermatophyta</taxon>
        <taxon>Magnoliopsida</taxon>
        <taxon>eudicotyledons</taxon>
        <taxon>Gunneridae</taxon>
        <taxon>Pentapetalae</taxon>
        <taxon>rosids</taxon>
        <taxon>fabids</taxon>
        <taxon>Rosales</taxon>
        <taxon>Cannabaceae</taxon>
        <taxon>Cannabis</taxon>
    </lineage>
</organism>
<keyword evidence="1" id="KW-1133">Transmembrane helix</keyword>
<feature type="transmembrane region" description="Helical" evidence="1">
    <location>
        <begin position="184"/>
        <end position="205"/>
    </location>
</feature>
<dbReference type="AlphaFoldDB" id="A0A7J6HJS5"/>
<feature type="transmembrane region" description="Helical" evidence="1">
    <location>
        <begin position="332"/>
        <end position="358"/>
    </location>
</feature>
<comment type="caution">
    <text evidence="2">The sequence shown here is derived from an EMBL/GenBank/DDBJ whole genome shotgun (WGS) entry which is preliminary data.</text>
</comment>
<protein>
    <recommendedName>
        <fullName evidence="4">Transmembrane protein</fullName>
    </recommendedName>
</protein>
<dbReference type="PANTHER" id="PTHR36714:SF7">
    <property type="entry name" value="TRANSMEMBRANE PROTEIN"/>
    <property type="match status" value="1"/>
</dbReference>
<feature type="transmembrane region" description="Helical" evidence="1">
    <location>
        <begin position="33"/>
        <end position="51"/>
    </location>
</feature>
<feature type="transmembrane region" description="Helical" evidence="1">
    <location>
        <begin position="419"/>
        <end position="441"/>
    </location>
</feature>
<evidence type="ECO:0000256" key="1">
    <source>
        <dbReference type="SAM" id="Phobius"/>
    </source>
</evidence>
<feature type="non-terminal residue" evidence="2">
    <location>
        <position position="467"/>
    </location>
</feature>
<feature type="transmembrane region" description="Helical" evidence="1">
    <location>
        <begin position="244"/>
        <end position="265"/>
    </location>
</feature>
<dbReference type="EMBL" id="JAATIQ010000040">
    <property type="protein sequence ID" value="KAF4395512.1"/>
    <property type="molecule type" value="Genomic_DNA"/>
</dbReference>
<keyword evidence="1" id="KW-0472">Membrane</keyword>
<gene>
    <name evidence="2" type="ORF">G4B88_010976</name>
</gene>
<reference evidence="2 3" key="1">
    <citation type="journal article" date="2020" name="bioRxiv">
        <title>Sequence and annotation of 42 cannabis genomes reveals extensive copy number variation in cannabinoid synthesis and pathogen resistance genes.</title>
        <authorList>
            <person name="Mckernan K.J."/>
            <person name="Helbert Y."/>
            <person name="Kane L.T."/>
            <person name="Ebling H."/>
            <person name="Zhang L."/>
            <person name="Liu B."/>
            <person name="Eaton Z."/>
            <person name="Mclaughlin S."/>
            <person name="Kingan S."/>
            <person name="Baybayan P."/>
            <person name="Concepcion G."/>
            <person name="Jordan M."/>
            <person name="Riva A."/>
            <person name="Barbazuk W."/>
            <person name="Harkins T."/>
        </authorList>
    </citation>
    <scope>NUCLEOTIDE SEQUENCE [LARGE SCALE GENOMIC DNA]</scope>
    <source>
        <strain evidence="3">cv. Jamaican Lion 4</strain>
        <tissue evidence="2">Leaf</tissue>
    </source>
</reference>
<dbReference type="PANTHER" id="PTHR36714">
    <property type="entry name" value="T23E23.1"/>
    <property type="match status" value="1"/>
</dbReference>
<evidence type="ECO:0000313" key="3">
    <source>
        <dbReference type="Proteomes" id="UP000583929"/>
    </source>
</evidence>
<dbReference type="Proteomes" id="UP000583929">
    <property type="component" value="Unassembled WGS sequence"/>
</dbReference>